<dbReference type="RefSeq" id="XP_029234315.1">
    <property type="nucleotide sequence ID" value="XM_029385844.1"/>
</dbReference>
<evidence type="ECO:0000313" key="3">
    <source>
        <dbReference type="EMBL" id="RNE97808.1"/>
    </source>
</evidence>
<dbReference type="PANTHER" id="PTHR43272:SF105">
    <property type="entry name" value="ACYL COA SYNTHETASE, PUTATIVE-RELATED"/>
    <property type="match status" value="1"/>
</dbReference>
<proteinExistence type="predicted"/>
<protein>
    <submittedName>
        <fullName evidence="3">Putative long-chain-fatty-acid-CoA ligase</fullName>
    </submittedName>
</protein>
<dbReference type="Proteomes" id="UP000283634">
    <property type="component" value="Unassembled WGS sequence"/>
</dbReference>
<dbReference type="GO" id="GO:0016020">
    <property type="term" value="C:membrane"/>
    <property type="evidence" value="ECO:0007669"/>
    <property type="project" value="TreeGrafter"/>
</dbReference>
<dbReference type="OrthoDB" id="276319at2759"/>
<evidence type="ECO:0000313" key="4">
    <source>
        <dbReference type="Proteomes" id="UP000283634"/>
    </source>
</evidence>
<dbReference type="EMBL" id="MKGL01000522">
    <property type="protein sequence ID" value="RNE97808.1"/>
    <property type="molecule type" value="Genomic_DNA"/>
</dbReference>
<feature type="domain" description="AMP-dependent synthetase/ligase" evidence="2">
    <location>
        <begin position="105"/>
        <end position="520"/>
    </location>
</feature>
<organism evidence="3 4">
    <name type="scientific">Trypanosoma rangeli</name>
    <dbReference type="NCBI Taxonomy" id="5698"/>
    <lineage>
        <taxon>Eukaryota</taxon>
        <taxon>Discoba</taxon>
        <taxon>Euglenozoa</taxon>
        <taxon>Kinetoplastea</taxon>
        <taxon>Metakinetoplastina</taxon>
        <taxon>Trypanosomatida</taxon>
        <taxon>Trypanosomatidae</taxon>
        <taxon>Trypanosoma</taxon>
        <taxon>Herpetosoma</taxon>
    </lineage>
</organism>
<keyword evidence="4" id="KW-1185">Reference proteome</keyword>
<dbReference type="AlphaFoldDB" id="A0A3R7M7X9"/>
<dbReference type="GO" id="GO:0004467">
    <property type="term" value="F:long-chain fatty acid-CoA ligase activity"/>
    <property type="evidence" value="ECO:0007669"/>
    <property type="project" value="TreeGrafter"/>
</dbReference>
<sequence>MGGLLATLMNERDKMSRRPHPFLTGDKGPHNVAVPGTETATTSATYRHSRTGDAETHQQMVEEYRTQKNCVQQLKEQCQKLDTRAAVAYRPLEKIEHRPTCNAKGKETVLEYYYYRERQEVSYAKLWHYIVSFGAGLREFGVPQRGLVTIYEETRWEWLVSIYGIWTHNMVATTVYSNLGEDALKYALYETNSAAIICNARTVKTVISLLRAQTLNPLIVCLDNLPAGVDTSGYRLVAWTDVVEKGAASNRAAEIPTDNDIEALIMYTSGTSGDPKGVLHTHGSIAAGVSALAERLSDLYPSSTGDETYCAFLPLAHILEFGIVNIFLQRGSLVGFSKTRTLTDEFAIPHGDFKEFSPKIIIGVPRIFDAIKKNVENKIPSPNSFKRKIFEKAFASRLGALKKQFDTPYWNTAAFKDASTLLGGKVFSMLCGGGPLSSETQEFLDVCLGGPVVIQGWGLTETVCCGTTQRLDRIATNDVGQLLVTAELKLLDVDEYKHTDTPEPRGELLLRGPFLFKGYYKQEQLTREAIDEDGWFHTGDVGSITANGSLRIIGRVKALAKNVLGEYIAMEALESVYTQNCFCLPGGVCVLVHPARSYICALVLTDEAKATAFAKKNGLKGSLETLLKNENFHAKVAQSLATTARDAGRRPFEIVRYVRVLADEWTPENCLATPTLKLRRSNIERHYTDVVAQLFAKER</sequence>
<dbReference type="PANTHER" id="PTHR43272">
    <property type="entry name" value="LONG-CHAIN-FATTY-ACID--COA LIGASE"/>
    <property type="match status" value="1"/>
</dbReference>
<keyword evidence="3" id="KW-0436">Ligase</keyword>
<dbReference type="GO" id="GO:0005783">
    <property type="term" value="C:endoplasmic reticulum"/>
    <property type="evidence" value="ECO:0007669"/>
    <property type="project" value="TreeGrafter"/>
</dbReference>
<dbReference type="Gene3D" id="3.40.50.12780">
    <property type="entry name" value="N-terminal domain of ligase-like"/>
    <property type="match status" value="1"/>
</dbReference>
<comment type="caution">
    <text evidence="3">The sequence shown here is derived from an EMBL/GenBank/DDBJ whole genome shotgun (WGS) entry which is preliminary data.</text>
</comment>
<dbReference type="OMA" id="AHIFEMG"/>
<gene>
    <name evidence="3" type="ORF">TraAM80_09142</name>
</gene>
<dbReference type="InterPro" id="IPR042099">
    <property type="entry name" value="ANL_N_sf"/>
</dbReference>
<name>A0A3R7M7X9_TRYRA</name>
<dbReference type="VEuPathDB" id="TriTrypDB:TRSC58_05627"/>
<accession>A0A3R7M7X9</accession>
<dbReference type="InterPro" id="IPR020845">
    <property type="entry name" value="AMP-binding_CS"/>
</dbReference>
<evidence type="ECO:0000256" key="1">
    <source>
        <dbReference type="SAM" id="MobiDB-lite"/>
    </source>
</evidence>
<dbReference type="Pfam" id="PF00501">
    <property type="entry name" value="AMP-binding"/>
    <property type="match status" value="1"/>
</dbReference>
<dbReference type="GeneID" id="40333075"/>
<evidence type="ECO:0000259" key="2">
    <source>
        <dbReference type="Pfam" id="PF00501"/>
    </source>
</evidence>
<dbReference type="InterPro" id="IPR000873">
    <property type="entry name" value="AMP-dep_synth/lig_dom"/>
</dbReference>
<dbReference type="SUPFAM" id="SSF56801">
    <property type="entry name" value="Acetyl-CoA synthetase-like"/>
    <property type="match status" value="1"/>
</dbReference>
<dbReference type="PROSITE" id="PS00455">
    <property type="entry name" value="AMP_BINDING"/>
    <property type="match status" value="1"/>
</dbReference>
<reference evidence="3 4" key="1">
    <citation type="journal article" date="2018" name="BMC Genomics">
        <title>Genomic comparison of Trypanosoma conorhini and Trypanosoma rangeli to Trypanosoma cruzi strains of high and low virulence.</title>
        <authorList>
            <person name="Bradwell K.R."/>
            <person name="Koparde V.N."/>
            <person name="Matveyev A.V."/>
            <person name="Serrano M.G."/>
            <person name="Alves J.M."/>
            <person name="Parikh H."/>
            <person name="Huang B."/>
            <person name="Lee V."/>
            <person name="Espinosa-Alvarez O."/>
            <person name="Ortiz P.A."/>
            <person name="Costa-Martins A.G."/>
            <person name="Teixeira M.M."/>
            <person name="Buck G.A."/>
        </authorList>
    </citation>
    <scope>NUCLEOTIDE SEQUENCE [LARGE SCALE GENOMIC DNA]</scope>
    <source>
        <strain evidence="3 4">AM80</strain>
    </source>
</reference>
<feature type="region of interest" description="Disordered" evidence="1">
    <location>
        <begin position="1"/>
        <end position="29"/>
    </location>
</feature>